<evidence type="ECO:0000256" key="5">
    <source>
        <dbReference type="ARBA" id="ARBA00023065"/>
    </source>
</evidence>
<dbReference type="GeneID" id="110774962"/>
<dbReference type="KEGG" id="soe:110774962"/>
<reference evidence="10" key="2">
    <citation type="submission" date="2025-08" db="UniProtKB">
        <authorList>
            <consortium name="RefSeq"/>
        </authorList>
    </citation>
    <scope>IDENTIFICATION</scope>
    <source>
        <tissue evidence="10">Leaf</tissue>
    </source>
</reference>
<evidence type="ECO:0000256" key="2">
    <source>
        <dbReference type="ARBA" id="ARBA00007681"/>
    </source>
</evidence>
<keyword evidence="4" id="KW-0375">Hydrogen ion transport</keyword>
<gene>
    <name evidence="10" type="primary">LOC110774962</name>
</gene>
<dbReference type="Pfam" id="PF00231">
    <property type="entry name" value="ATP-synt"/>
    <property type="match status" value="1"/>
</dbReference>
<sequence>MASESLSFVTLTPKAEPILLLFNGFRRLKRSTKRPHLSILSAVFSLIFDLNLSFKSNNWKVLYNAVLENACSEQGARMSAMDSSSKNAGEVLDRLTLITGSISLIA</sequence>
<evidence type="ECO:0000256" key="4">
    <source>
        <dbReference type="ARBA" id="ARBA00022781"/>
    </source>
</evidence>
<dbReference type="Gene3D" id="1.10.287.80">
    <property type="entry name" value="ATP synthase, gamma subunit, helix hairpin domain"/>
    <property type="match status" value="1"/>
</dbReference>
<reference evidence="9" key="1">
    <citation type="journal article" date="2021" name="Nat. Commun.">
        <title>Genomic analyses provide insights into spinach domestication and the genetic basis of agronomic traits.</title>
        <authorList>
            <person name="Cai X."/>
            <person name="Sun X."/>
            <person name="Xu C."/>
            <person name="Sun H."/>
            <person name="Wang X."/>
            <person name="Ge C."/>
            <person name="Zhang Z."/>
            <person name="Wang Q."/>
            <person name="Fei Z."/>
            <person name="Jiao C."/>
            <person name="Wang Q."/>
        </authorList>
    </citation>
    <scope>NUCLEOTIDE SEQUENCE [LARGE SCALE GENOMIC DNA]</scope>
    <source>
        <strain evidence="9">cv. Varoflay</strain>
    </source>
</reference>
<dbReference type="GO" id="GO:0045259">
    <property type="term" value="C:proton-transporting ATP synthase complex"/>
    <property type="evidence" value="ECO:0007669"/>
    <property type="project" value="UniProtKB-KW"/>
</dbReference>
<evidence type="ECO:0000313" key="10">
    <source>
        <dbReference type="RefSeq" id="XP_021835253.2"/>
    </source>
</evidence>
<dbReference type="InterPro" id="IPR000131">
    <property type="entry name" value="ATP_synth_F1_gsu"/>
</dbReference>
<dbReference type="Proteomes" id="UP000813463">
    <property type="component" value="Chromosome 2"/>
</dbReference>
<comment type="similarity">
    <text evidence="2">Belongs to the ATPase gamma chain family.</text>
</comment>
<evidence type="ECO:0000256" key="3">
    <source>
        <dbReference type="ARBA" id="ARBA00022448"/>
    </source>
</evidence>
<dbReference type="RefSeq" id="XP_021835253.2">
    <property type="nucleotide sequence ID" value="XM_021979561.2"/>
</dbReference>
<keyword evidence="7" id="KW-0139">CF(1)</keyword>
<evidence type="ECO:0000256" key="1">
    <source>
        <dbReference type="ARBA" id="ARBA00004170"/>
    </source>
</evidence>
<evidence type="ECO:0000256" key="7">
    <source>
        <dbReference type="ARBA" id="ARBA00023196"/>
    </source>
</evidence>
<dbReference type="InterPro" id="IPR035968">
    <property type="entry name" value="ATP_synth_F1_ATPase_gsu"/>
</dbReference>
<organism evidence="9 10">
    <name type="scientific">Spinacia oleracea</name>
    <name type="common">Spinach</name>
    <dbReference type="NCBI Taxonomy" id="3562"/>
    <lineage>
        <taxon>Eukaryota</taxon>
        <taxon>Viridiplantae</taxon>
        <taxon>Streptophyta</taxon>
        <taxon>Embryophyta</taxon>
        <taxon>Tracheophyta</taxon>
        <taxon>Spermatophyta</taxon>
        <taxon>Magnoliopsida</taxon>
        <taxon>eudicotyledons</taxon>
        <taxon>Gunneridae</taxon>
        <taxon>Pentapetalae</taxon>
        <taxon>Caryophyllales</taxon>
        <taxon>Chenopodiaceae</taxon>
        <taxon>Chenopodioideae</taxon>
        <taxon>Anserineae</taxon>
        <taxon>Spinacia</taxon>
    </lineage>
</organism>
<keyword evidence="5" id="KW-0406">Ion transport</keyword>
<evidence type="ECO:0000313" key="9">
    <source>
        <dbReference type="Proteomes" id="UP000813463"/>
    </source>
</evidence>
<keyword evidence="9" id="KW-1185">Reference proteome</keyword>
<proteinExistence type="inferred from homology"/>
<evidence type="ECO:0000256" key="8">
    <source>
        <dbReference type="ARBA" id="ARBA00023310"/>
    </source>
</evidence>
<comment type="subcellular location">
    <subcellularLocation>
        <location evidence="1">Membrane</location>
        <topology evidence="1">Peripheral membrane protein</topology>
    </subcellularLocation>
</comment>
<keyword evidence="3" id="KW-0813">Transport</keyword>
<keyword evidence="6" id="KW-0472">Membrane</keyword>
<dbReference type="Gene3D" id="3.40.1380.10">
    <property type="match status" value="1"/>
</dbReference>
<dbReference type="GO" id="GO:0046933">
    <property type="term" value="F:proton-transporting ATP synthase activity, rotational mechanism"/>
    <property type="evidence" value="ECO:0007669"/>
    <property type="project" value="InterPro"/>
</dbReference>
<evidence type="ECO:0000256" key="6">
    <source>
        <dbReference type="ARBA" id="ARBA00023136"/>
    </source>
</evidence>
<dbReference type="SUPFAM" id="SSF52943">
    <property type="entry name" value="ATP synthase (F1-ATPase), gamma subunit"/>
    <property type="match status" value="1"/>
</dbReference>
<keyword evidence="8" id="KW-0066">ATP synthesis</keyword>
<protein>
    <submittedName>
        <fullName evidence="10">Uncharacterized protein</fullName>
    </submittedName>
</protein>
<name>A0A9R0JHL0_SPIOL</name>
<accession>A0A9R0JHL0</accession>
<dbReference type="AlphaFoldDB" id="A0A9R0JHL0"/>